<gene>
    <name evidence="10" type="ORF">R3Q15_13630</name>
</gene>
<feature type="transmembrane region" description="Helical" evidence="8">
    <location>
        <begin position="409"/>
        <end position="431"/>
    </location>
</feature>
<comment type="subcellular location">
    <subcellularLocation>
        <location evidence="1">Cell membrane</location>
        <topology evidence="1">Multi-pass membrane protein</topology>
    </subcellularLocation>
</comment>
<dbReference type="Proteomes" id="UP001185922">
    <property type="component" value="Unassembled WGS sequence"/>
</dbReference>
<keyword evidence="4 8" id="KW-0812">Transmembrane</keyword>
<feature type="transmembrane region" description="Helical" evidence="8">
    <location>
        <begin position="906"/>
        <end position="926"/>
    </location>
</feature>
<dbReference type="PROSITE" id="PS50156">
    <property type="entry name" value="SSD"/>
    <property type="match status" value="1"/>
</dbReference>
<feature type="transmembrane region" description="Helical" evidence="8">
    <location>
        <begin position="349"/>
        <end position="371"/>
    </location>
</feature>
<proteinExistence type="inferred from homology"/>
<feature type="transmembrane region" description="Helical" evidence="8">
    <location>
        <begin position="280"/>
        <end position="302"/>
    </location>
</feature>
<dbReference type="RefSeq" id="WP_317510321.1">
    <property type="nucleotide sequence ID" value="NZ_JAWLKH010000013.1"/>
</dbReference>
<dbReference type="InterPro" id="IPR050545">
    <property type="entry name" value="Mycobact_MmpL"/>
</dbReference>
<keyword evidence="3" id="KW-1003">Cell membrane</keyword>
<feature type="transmembrane region" description="Helical" evidence="8">
    <location>
        <begin position="323"/>
        <end position="343"/>
    </location>
</feature>
<feature type="transmembrane region" description="Helical" evidence="8">
    <location>
        <begin position="875"/>
        <end position="900"/>
    </location>
</feature>
<name>A0AAE4UA13_9ACTN</name>
<evidence type="ECO:0000259" key="9">
    <source>
        <dbReference type="PROSITE" id="PS50156"/>
    </source>
</evidence>
<evidence type="ECO:0000256" key="4">
    <source>
        <dbReference type="ARBA" id="ARBA00022692"/>
    </source>
</evidence>
<dbReference type="AlphaFoldDB" id="A0AAE4UA13"/>
<accession>A0AAE4UA13</accession>
<evidence type="ECO:0000256" key="3">
    <source>
        <dbReference type="ARBA" id="ARBA00022475"/>
    </source>
</evidence>
<feature type="region of interest" description="Disordered" evidence="7">
    <location>
        <begin position="14"/>
        <end position="35"/>
    </location>
</feature>
<evidence type="ECO:0000256" key="7">
    <source>
        <dbReference type="SAM" id="MobiDB-lite"/>
    </source>
</evidence>
<feature type="domain" description="SSD" evidence="9">
    <location>
        <begin position="247"/>
        <end position="377"/>
    </location>
</feature>
<feature type="transmembrane region" description="Helical" evidence="8">
    <location>
        <begin position="947"/>
        <end position="969"/>
    </location>
</feature>
<feature type="transmembrane region" description="Helical" evidence="8">
    <location>
        <begin position="51"/>
        <end position="71"/>
    </location>
</feature>
<dbReference type="PANTHER" id="PTHR33406">
    <property type="entry name" value="MEMBRANE PROTEIN MJ1562-RELATED"/>
    <property type="match status" value="1"/>
</dbReference>
<keyword evidence="5 8" id="KW-1133">Transmembrane helix</keyword>
<reference evidence="10" key="1">
    <citation type="submission" date="2023-10" db="EMBL/GenBank/DDBJ databases">
        <title>Development of a sustainable strategy for remediation of hydrocarbon-contaminated territories based on the waste exchange concept.</title>
        <authorList>
            <person name="Krivoruchko A."/>
        </authorList>
    </citation>
    <scope>NUCLEOTIDE SEQUENCE</scope>
    <source>
        <strain evidence="10">IEGM 1279</strain>
    </source>
</reference>
<evidence type="ECO:0000313" key="10">
    <source>
        <dbReference type="EMBL" id="MDV6312918.1"/>
    </source>
</evidence>
<organism evidence="10 11">
    <name type="scientific">Gordonia amicalis</name>
    <dbReference type="NCBI Taxonomy" id="89053"/>
    <lineage>
        <taxon>Bacteria</taxon>
        <taxon>Bacillati</taxon>
        <taxon>Actinomycetota</taxon>
        <taxon>Actinomycetes</taxon>
        <taxon>Mycobacteriales</taxon>
        <taxon>Gordoniaceae</taxon>
        <taxon>Gordonia</taxon>
    </lineage>
</organism>
<evidence type="ECO:0000256" key="5">
    <source>
        <dbReference type="ARBA" id="ARBA00022989"/>
    </source>
</evidence>
<protein>
    <submittedName>
        <fullName evidence="10">MMPL family transporter</fullName>
    </submittedName>
</protein>
<evidence type="ECO:0000256" key="6">
    <source>
        <dbReference type="ARBA" id="ARBA00023136"/>
    </source>
</evidence>
<dbReference type="EMBL" id="JAWLKH010000013">
    <property type="protein sequence ID" value="MDV6312918.1"/>
    <property type="molecule type" value="Genomic_DNA"/>
</dbReference>
<dbReference type="Gene3D" id="1.20.1640.10">
    <property type="entry name" value="Multidrug efflux transporter AcrB transmembrane domain"/>
    <property type="match status" value="2"/>
</dbReference>
<dbReference type="PANTHER" id="PTHR33406:SF6">
    <property type="entry name" value="MEMBRANE PROTEIN YDGH-RELATED"/>
    <property type="match status" value="1"/>
</dbReference>
<sequence length="1041" mass="110881">MYRIGEVVVDAVSKTDHVPPPAGGRQPKPQRRGEYSPTLERLARFTLRHKLAVVGAWIATAAALAILFPQLEAVVREQSLDPLPRDVASFQSLDRMGEAFDEKGATNSVFVTMENPAGLSETVRDRYETMVDRLRSDSEHVLSVRDLVGDPQTARQATSADGQAWYLPVGVAGTIGGTTSTLAIEAVREIAREAFDGTGTSVHVTGPPATFSDQITTAEADLTVITLATIALIVTILLIVYRSVFTALLPLIVVGMSLAVGRGLLSWFGQSGFPLSQFTIAFMTAILLGAGVDYSVFFISRFHERLRQGMDPDDAIVDAAASIGRVILASAATVALAFLAMLLAKLSAFASVGPACAVAVVVGFAATVTLLPPLLSTAARRGIGLPRTELTRKYWNRLGVLVIRHPGPLFAVSMVTLLALSAVAATMQVTYDDRTGQPTGSDSNLGYALLDSHFPRDTVIAEFLLIQSPRDMRTARGLADLEQMATRVAQMPGVTRVVGITRPTGTRLEQAELPWQNARIGDEVQKSVDAGTSRRGQLETLAGGADQLADALALLDRQISEGLAPLAPLLTQVQSTGSALAQYEPMLSVLGDNAPAIDNLMRTSNSLRPAAESVDNAITALAPVVPQLDTPWCDAVPTCVQLRTRARDLVRTHRSGLFTEMARLGDDLQSADTPVSEVVGRLQSAAKSLNQTVGSIPADLSGQLTQLQSGVHQLAEGAGLLADGVRSLVDSNLDMLGGMSQLATQLRAASRDVGSTDSAVGFYLPSNAFDDDRFAYAAQQFVSPDGKTVRFIVQTSSDPYSADAMRLSDGIRGVAESALPNTTLDAAEVSMAGFPAINSDLQELMTRDFWVLALATLLIVGLILMALLRAIVAPLYLLMTVVLNYAATLGVGVVFFQYILGESIHWTVPLLAFIVLVAVGADYNMLLVSRLREESITSTRVSVLRTIVKTGSVITSAGIIFAGSMFGLMAGSVSTLVQAGFIIGMGLLLDTFVVRTIVVPLIAARLGTVNWWPRKPHQRAPHRRQATSLVGATPAGDVRRV</sequence>
<evidence type="ECO:0000313" key="11">
    <source>
        <dbReference type="Proteomes" id="UP001185922"/>
    </source>
</evidence>
<evidence type="ECO:0000256" key="1">
    <source>
        <dbReference type="ARBA" id="ARBA00004651"/>
    </source>
</evidence>
<comment type="caution">
    <text evidence="10">The sequence shown here is derived from an EMBL/GenBank/DDBJ whole genome shotgun (WGS) entry which is preliminary data.</text>
</comment>
<dbReference type="InterPro" id="IPR004869">
    <property type="entry name" value="MMPL_dom"/>
</dbReference>
<dbReference type="InterPro" id="IPR000731">
    <property type="entry name" value="SSD"/>
</dbReference>
<feature type="region of interest" description="Disordered" evidence="7">
    <location>
        <begin position="1017"/>
        <end position="1041"/>
    </location>
</feature>
<feature type="transmembrane region" description="Helical" evidence="8">
    <location>
        <begin position="849"/>
        <end position="868"/>
    </location>
</feature>
<evidence type="ECO:0000256" key="8">
    <source>
        <dbReference type="SAM" id="Phobius"/>
    </source>
</evidence>
<comment type="similarity">
    <text evidence="2">Belongs to the resistance-nodulation-cell division (RND) (TC 2.A.6) family. MmpL subfamily.</text>
</comment>
<dbReference type="SUPFAM" id="SSF82866">
    <property type="entry name" value="Multidrug efflux transporter AcrB transmembrane domain"/>
    <property type="match status" value="2"/>
</dbReference>
<evidence type="ECO:0000256" key="2">
    <source>
        <dbReference type="ARBA" id="ARBA00010157"/>
    </source>
</evidence>
<dbReference type="GO" id="GO:0005886">
    <property type="term" value="C:plasma membrane"/>
    <property type="evidence" value="ECO:0007669"/>
    <property type="project" value="UniProtKB-SubCell"/>
</dbReference>
<feature type="transmembrane region" description="Helical" evidence="8">
    <location>
        <begin position="222"/>
        <end position="241"/>
    </location>
</feature>
<keyword evidence="6 8" id="KW-0472">Membrane</keyword>
<dbReference type="Pfam" id="PF03176">
    <property type="entry name" value="MMPL"/>
    <property type="match status" value="2"/>
</dbReference>
<feature type="transmembrane region" description="Helical" evidence="8">
    <location>
        <begin position="248"/>
        <end position="268"/>
    </location>
</feature>